<accession>A0ABS8YUA1</accession>
<protein>
    <submittedName>
        <fullName evidence="2">YqhV family protein</fullName>
    </submittedName>
</protein>
<dbReference type="InterPro" id="IPR020390">
    <property type="entry name" value="Uncharacterised_YqhV"/>
</dbReference>
<keyword evidence="1" id="KW-1133">Transmembrane helix</keyword>
<proteinExistence type="predicted"/>
<sequence length="89" mass="9494">MSIDKFVASMAGLRVMSGCLEITAAIIMLRLNQPERALAVNSLLALVGPMVLIATTTIGLIGMADKLNWNKIAWIVVGVTCLLIGILKK</sequence>
<reference evidence="2 3" key="1">
    <citation type="submission" date="2021-11" db="EMBL/GenBank/DDBJ databases">
        <title>Draft genome sequence of Paenibacillus profundus YoMME, a new Gram-positive bacteria with exoelectrogenic properties.</title>
        <authorList>
            <person name="Hubenova Y."/>
            <person name="Hubenova E."/>
            <person name="Manasiev Y."/>
            <person name="Peykov S."/>
            <person name="Mitov M."/>
        </authorList>
    </citation>
    <scope>NUCLEOTIDE SEQUENCE [LARGE SCALE GENOMIC DNA]</scope>
    <source>
        <strain evidence="2 3">YoMME</strain>
    </source>
</reference>
<keyword evidence="1" id="KW-0472">Membrane</keyword>
<dbReference type="EMBL" id="JAJNBZ010000043">
    <property type="protein sequence ID" value="MCE5173199.1"/>
    <property type="molecule type" value="Genomic_DNA"/>
</dbReference>
<feature type="transmembrane region" description="Helical" evidence="1">
    <location>
        <begin position="69"/>
        <end position="87"/>
    </location>
</feature>
<organism evidence="2 3">
    <name type="scientific">Paenibacillus profundus</name>
    <dbReference type="NCBI Taxonomy" id="1173085"/>
    <lineage>
        <taxon>Bacteria</taxon>
        <taxon>Bacillati</taxon>
        <taxon>Bacillota</taxon>
        <taxon>Bacilli</taxon>
        <taxon>Bacillales</taxon>
        <taxon>Paenibacillaceae</taxon>
        <taxon>Paenibacillus</taxon>
    </lineage>
</organism>
<keyword evidence="3" id="KW-1185">Reference proteome</keyword>
<comment type="caution">
    <text evidence="2">The sequence shown here is derived from an EMBL/GenBank/DDBJ whole genome shotgun (WGS) entry which is preliminary data.</text>
</comment>
<gene>
    <name evidence="2" type="ORF">LQV63_28460</name>
</gene>
<keyword evidence="1" id="KW-0812">Transmembrane</keyword>
<dbReference type="Pfam" id="PF10942">
    <property type="entry name" value="DUF2619"/>
    <property type="match status" value="1"/>
</dbReference>
<evidence type="ECO:0000313" key="3">
    <source>
        <dbReference type="Proteomes" id="UP001199916"/>
    </source>
</evidence>
<feature type="transmembrane region" description="Helical" evidence="1">
    <location>
        <begin position="43"/>
        <end position="63"/>
    </location>
</feature>
<dbReference type="Proteomes" id="UP001199916">
    <property type="component" value="Unassembled WGS sequence"/>
</dbReference>
<name>A0ABS8YUA1_9BACL</name>
<evidence type="ECO:0000256" key="1">
    <source>
        <dbReference type="SAM" id="Phobius"/>
    </source>
</evidence>
<evidence type="ECO:0000313" key="2">
    <source>
        <dbReference type="EMBL" id="MCE5173199.1"/>
    </source>
</evidence>
<feature type="transmembrane region" description="Helical" evidence="1">
    <location>
        <begin position="6"/>
        <end position="31"/>
    </location>
</feature>
<dbReference type="RefSeq" id="WP_019422930.1">
    <property type="nucleotide sequence ID" value="NZ_JAJNBZ010000043.1"/>
</dbReference>